<reference evidence="2" key="1">
    <citation type="submission" date="2022-11" db="UniProtKB">
        <authorList>
            <consortium name="WormBaseParasite"/>
        </authorList>
    </citation>
    <scope>IDENTIFICATION</scope>
</reference>
<organism evidence="1 2">
    <name type="scientific">Ditylenchus dipsaci</name>
    <dbReference type="NCBI Taxonomy" id="166011"/>
    <lineage>
        <taxon>Eukaryota</taxon>
        <taxon>Metazoa</taxon>
        <taxon>Ecdysozoa</taxon>
        <taxon>Nematoda</taxon>
        <taxon>Chromadorea</taxon>
        <taxon>Rhabditida</taxon>
        <taxon>Tylenchina</taxon>
        <taxon>Tylenchomorpha</taxon>
        <taxon>Sphaerularioidea</taxon>
        <taxon>Anguinidae</taxon>
        <taxon>Anguininae</taxon>
        <taxon>Ditylenchus</taxon>
    </lineage>
</organism>
<evidence type="ECO:0000313" key="1">
    <source>
        <dbReference type="Proteomes" id="UP000887574"/>
    </source>
</evidence>
<keyword evidence="1" id="KW-1185">Reference proteome</keyword>
<dbReference type="WBParaSite" id="jg5864">
    <property type="protein sequence ID" value="jg5864"/>
    <property type="gene ID" value="jg5864"/>
</dbReference>
<accession>A0A915EGQ0</accession>
<sequence>MDTLEAFHQNVDRELIHARQSVHRNQGMPVHRARRDRQHSIQQMNFNIMEDRRTRSPSDTQIRFAKTIVTGQCHSSTTPLNELKPMTLSQMKVPMVHTGRYLACRSVTEQYVIVATAVLIEDLNGEVEDLSLYNFE</sequence>
<evidence type="ECO:0000313" key="2">
    <source>
        <dbReference type="WBParaSite" id="jg5864"/>
    </source>
</evidence>
<dbReference type="AlphaFoldDB" id="A0A915EGQ0"/>
<dbReference type="Proteomes" id="UP000887574">
    <property type="component" value="Unplaced"/>
</dbReference>
<proteinExistence type="predicted"/>
<protein>
    <submittedName>
        <fullName evidence="2">Uncharacterized protein</fullName>
    </submittedName>
</protein>
<name>A0A915EGQ0_9BILA</name>